<dbReference type="AlphaFoldDB" id="A0A6A6NGX8"/>
<feature type="compositionally biased region" description="Polar residues" evidence="1">
    <location>
        <begin position="143"/>
        <end position="154"/>
    </location>
</feature>
<organism evidence="2 3">
    <name type="scientific">Hevea brasiliensis</name>
    <name type="common">Para rubber tree</name>
    <name type="synonym">Siphonia brasiliensis</name>
    <dbReference type="NCBI Taxonomy" id="3981"/>
    <lineage>
        <taxon>Eukaryota</taxon>
        <taxon>Viridiplantae</taxon>
        <taxon>Streptophyta</taxon>
        <taxon>Embryophyta</taxon>
        <taxon>Tracheophyta</taxon>
        <taxon>Spermatophyta</taxon>
        <taxon>Magnoliopsida</taxon>
        <taxon>eudicotyledons</taxon>
        <taxon>Gunneridae</taxon>
        <taxon>Pentapetalae</taxon>
        <taxon>rosids</taxon>
        <taxon>fabids</taxon>
        <taxon>Malpighiales</taxon>
        <taxon>Euphorbiaceae</taxon>
        <taxon>Crotonoideae</taxon>
        <taxon>Micrandreae</taxon>
        <taxon>Hevea</taxon>
    </lineage>
</organism>
<protein>
    <submittedName>
        <fullName evidence="2">Uncharacterized protein</fullName>
    </submittedName>
</protein>
<dbReference type="Proteomes" id="UP000467840">
    <property type="component" value="Chromosome 5"/>
</dbReference>
<name>A0A6A6NGX8_HEVBR</name>
<accession>A0A6A6NGX8</accession>
<proteinExistence type="predicted"/>
<comment type="caution">
    <text evidence="2">The sequence shown here is derived from an EMBL/GenBank/DDBJ whole genome shotgun (WGS) entry which is preliminary data.</text>
</comment>
<feature type="region of interest" description="Disordered" evidence="1">
    <location>
        <begin position="142"/>
        <end position="186"/>
    </location>
</feature>
<evidence type="ECO:0000313" key="2">
    <source>
        <dbReference type="EMBL" id="KAF2324391.1"/>
    </source>
</evidence>
<gene>
    <name evidence="2" type="ORF">GH714_013536</name>
</gene>
<evidence type="ECO:0000256" key="1">
    <source>
        <dbReference type="SAM" id="MobiDB-lite"/>
    </source>
</evidence>
<reference evidence="2 3" key="1">
    <citation type="journal article" date="2020" name="Mol. Plant">
        <title>The Chromosome-Based Rubber Tree Genome Provides New Insights into Spurge Genome Evolution and Rubber Biosynthesis.</title>
        <authorList>
            <person name="Liu J."/>
            <person name="Shi C."/>
            <person name="Shi C.C."/>
            <person name="Li W."/>
            <person name="Zhang Q.J."/>
            <person name="Zhang Y."/>
            <person name="Li K."/>
            <person name="Lu H.F."/>
            <person name="Shi C."/>
            <person name="Zhu S.T."/>
            <person name="Xiao Z.Y."/>
            <person name="Nan H."/>
            <person name="Yue Y."/>
            <person name="Zhu X.G."/>
            <person name="Wu Y."/>
            <person name="Hong X.N."/>
            <person name="Fan G.Y."/>
            <person name="Tong Y."/>
            <person name="Zhang D."/>
            <person name="Mao C.L."/>
            <person name="Liu Y.L."/>
            <person name="Hao S.J."/>
            <person name="Liu W.Q."/>
            <person name="Lv M.Q."/>
            <person name="Zhang H.B."/>
            <person name="Liu Y."/>
            <person name="Hu-Tang G.R."/>
            <person name="Wang J.P."/>
            <person name="Wang J.H."/>
            <person name="Sun Y.H."/>
            <person name="Ni S.B."/>
            <person name="Chen W.B."/>
            <person name="Zhang X.C."/>
            <person name="Jiao Y.N."/>
            <person name="Eichler E.E."/>
            <person name="Li G.H."/>
            <person name="Liu X."/>
            <person name="Gao L.Z."/>
        </authorList>
    </citation>
    <scope>NUCLEOTIDE SEQUENCE [LARGE SCALE GENOMIC DNA]</scope>
    <source>
        <strain evidence="3">cv. GT1</strain>
        <tissue evidence="2">Leaf</tissue>
    </source>
</reference>
<sequence length="240" mass="26410">MEVDPLAGSVHECGNDDEDRSTKKVKQKRENEDSSTLQVSFRDKLVAETSVEQVSEMEKMVEAEKFGPWMVVERKSHHAPHNRSEVFGIDGGRFNVLSNIHDAKINEDTMHNNSRGANDFVQKQSFGETLKACVLSKGISIRNDASNGGSSNRELFQDFGTPNLRRNKKVDLSSKPEKSSGSRRAKVIDLPQRIMKRGIDDAEGMQSGLDLKNHSVVRIASPTGQDVAGPSSGPHVNLVG</sequence>
<evidence type="ECO:0000313" key="3">
    <source>
        <dbReference type="Proteomes" id="UP000467840"/>
    </source>
</evidence>
<dbReference type="EMBL" id="JAAGAX010000001">
    <property type="protein sequence ID" value="KAF2324391.1"/>
    <property type="molecule type" value="Genomic_DNA"/>
</dbReference>
<feature type="compositionally biased region" description="Basic and acidic residues" evidence="1">
    <location>
        <begin position="169"/>
        <end position="180"/>
    </location>
</feature>
<keyword evidence="3" id="KW-1185">Reference proteome</keyword>
<feature type="region of interest" description="Disordered" evidence="1">
    <location>
        <begin position="1"/>
        <end position="37"/>
    </location>
</feature>